<comment type="caution">
    <text evidence="3">The sequence shown here is derived from an EMBL/GenBank/DDBJ whole genome shotgun (WGS) entry which is preliminary data.</text>
</comment>
<dbReference type="Proteomes" id="UP001217089">
    <property type="component" value="Unassembled WGS sequence"/>
</dbReference>
<organism evidence="3 4">
    <name type="scientific">Tegillarca granosa</name>
    <name type="common">Malaysian cockle</name>
    <name type="synonym">Anadara granosa</name>
    <dbReference type="NCBI Taxonomy" id="220873"/>
    <lineage>
        <taxon>Eukaryota</taxon>
        <taxon>Metazoa</taxon>
        <taxon>Spiralia</taxon>
        <taxon>Lophotrochozoa</taxon>
        <taxon>Mollusca</taxon>
        <taxon>Bivalvia</taxon>
        <taxon>Autobranchia</taxon>
        <taxon>Pteriomorphia</taxon>
        <taxon>Arcoida</taxon>
        <taxon>Arcoidea</taxon>
        <taxon>Arcidae</taxon>
        <taxon>Tegillarca</taxon>
    </lineage>
</organism>
<sequence length="194" mass="22126">MFTSDETVRNFLLHKQEMSARFIAEEQLVNQNTILIMIVVGLAVVIFLIVLYCFQQKQRRNPTQRNGTHSHSDDDDDHASLNLPPPTYEEVVTTNLYPPTPEVRRNINAQTPSWLEAPPMTPPPNYTAALQILARSHESVLEPKRAVPHRPSASNLVRRSVSMDTVSTREYQNLPVILPEDNDVFYSEKPDHIS</sequence>
<keyword evidence="4" id="KW-1185">Reference proteome</keyword>
<gene>
    <name evidence="3" type="ORF">KUTeg_019209</name>
</gene>
<protein>
    <submittedName>
        <fullName evidence="3">Uncharacterized protein</fullName>
    </submittedName>
</protein>
<evidence type="ECO:0000256" key="2">
    <source>
        <dbReference type="SAM" id="Phobius"/>
    </source>
</evidence>
<proteinExistence type="predicted"/>
<keyword evidence="2" id="KW-0472">Membrane</keyword>
<feature type="transmembrane region" description="Helical" evidence="2">
    <location>
        <begin position="34"/>
        <end position="54"/>
    </location>
</feature>
<evidence type="ECO:0000313" key="3">
    <source>
        <dbReference type="EMBL" id="KAJ8302813.1"/>
    </source>
</evidence>
<name>A0ABQ9EBW1_TEGGR</name>
<keyword evidence="2" id="KW-0812">Transmembrane</keyword>
<reference evidence="3 4" key="1">
    <citation type="submission" date="2022-12" db="EMBL/GenBank/DDBJ databases">
        <title>Chromosome-level genome of Tegillarca granosa.</title>
        <authorList>
            <person name="Kim J."/>
        </authorList>
    </citation>
    <scope>NUCLEOTIDE SEQUENCE [LARGE SCALE GENOMIC DNA]</scope>
    <source>
        <strain evidence="3">Teg-2019</strain>
        <tissue evidence="3">Adductor muscle</tissue>
    </source>
</reference>
<keyword evidence="2" id="KW-1133">Transmembrane helix</keyword>
<evidence type="ECO:0000313" key="4">
    <source>
        <dbReference type="Proteomes" id="UP001217089"/>
    </source>
</evidence>
<feature type="region of interest" description="Disordered" evidence="1">
    <location>
        <begin position="60"/>
        <end position="85"/>
    </location>
</feature>
<dbReference type="EMBL" id="JARBDR010000917">
    <property type="protein sequence ID" value="KAJ8302813.1"/>
    <property type="molecule type" value="Genomic_DNA"/>
</dbReference>
<evidence type="ECO:0000256" key="1">
    <source>
        <dbReference type="SAM" id="MobiDB-lite"/>
    </source>
</evidence>
<accession>A0ABQ9EBW1</accession>